<dbReference type="AlphaFoldDB" id="A0A385ADG2"/>
<accession>A0A385ADG2</accession>
<feature type="domain" description="Beta-lactamase-related" evidence="2">
    <location>
        <begin position="9"/>
        <end position="317"/>
    </location>
</feature>
<evidence type="ECO:0000259" key="2">
    <source>
        <dbReference type="Pfam" id="PF00144"/>
    </source>
</evidence>
<dbReference type="InterPro" id="IPR001466">
    <property type="entry name" value="Beta-lactam-related"/>
</dbReference>
<dbReference type="SUPFAM" id="SSF56601">
    <property type="entry name" value="beta-lactamase/transpeptidase-like"/>
    <property type="match status" value="1"/>
</dbReference>
<organism evidence="3 4">
    <name type="scientific">Latilactobacillus curvatus</name>
    <name type="common">Lactobacillus curvatus</name>
    <dbReference type="NCBI Taxonomy" id="28038"/>
    <lineage>
        <taxon>Bacteria</taxon>
        <taxon>Bacillati</taxon>
        <taxon>Bacillota</taxon>
        <taxon>Bacilli</taxon>
        <taxon>Lactobacillales</taxon>
        <taxon>Lactobacillaceae</taxon>
        <taxon>Latilactobacillus</taxon>
    </lineage>
</organism>
<dbReference type="Gene3D" id="3.40.710.10">
    <property type="entry name" value="DD-peptidase/beta-lactamase superfamily"/>
    <property type="match status" value="1"/>
</dbReference>
<dbReference type="RefSeq" id="WP_076787671.1">
    <property type="nucleotide sequence ID" value="NZ_CABIVZ010000012.1"/>
</dbReference>
<keyword evidence="1 3" id="KW-0378">Hydrolase</keyword>
<gene>
    <name evidence="3" type="ORF">DT351_04725</name>
</gene>
<dbReference type="InterPro" id="IPR050789">
    <property type="entry name" value="Diverse_Enzym_Activities"/>
</dbReference>
<sequence length="341" mass="37948">MRFEQTIRQIEALVDEGIVPGVSYAIIEGPEVMTNVIGQAELVPQKVPLKADQLYDLASLTKVIGTTTIVLRLLEKGRLSLRTKVHSLLPAFKDRRVTVLHLLTHTSGLTGYIPNRNQLSAAELKTALLTQLTVGPNFGEKVVYTDIGMLYLGWMIEAIYQKPIQDLIQELVLTPLGMQASTFNPDKSLAVPTELSAERGLIQGTVHDPKSAILQNHSGAAGLFAPLKDVVRFAQFQLGQLKVDQPPISQASVKSLYRDWTPKHLGRSLGWDLRFEPQEHQPLIYHTGFTGTFMLLDRKRQTGLIVLSNRIHPTADNPVFLERRDAIVAQFLADNHLETKA</sequence>
<name>A0A385ADG2_LATCU</name>
<reference evidence="3 4" key="1">
    <citation type="submission" date="2018-07" db="EMBL/GenBank/DDBJ databases">
        <title>Lactobacillus curvatus genome sequence.</title>
        <authorList>
            <person name="Prechtl R."/>
        </authorList>
    </citation>
    <scope>NUCLEOTIDE SEQUENCE [LARGE SCALE GENOMIC DNA]</scope>
    <source>
        <strain evidence="3 4">TMW 1.1928</strain>
    </source>
</reference>
<dbReference type="PANTHER" id="PTHR43283:SF11">
    <property type="entry name" value="BETA-LACTAMASE-RELATED DOMAIN-CONTAINING PROTEIN"/>
    <property type="match status" value="1"/>
</dbReference>
<proteinExistence type="predicted"/>
<dbReference type="Pfam" id="PF00144">
    <property type="entry name" value="Beta-lactamase"/>
    <property type="match status" value="1"/>
</dbReference>
<evidence type="ECO:0000313" key="4">
    <source>
        <dbReference type="Proteomes" id="UP000257607"/>
    </source>
</evidence>
<dbReference type="GO" id="GO:0016787">
    <property type="term" value="F:hydrolase activity"/>
    <property type="evidence" value="ECO:0007669"/>
    <property type="project" value="UniProtKB-KW"/>
</dbReference>
<evidence type="ECO:0000256" key="1">
    <source>
        <dbReference type="ARBA" id="ARBA00022801"/>
    </source>
</evidence>
<dbReference type="PANTHER" id="PTHR43283">
    <property type="entry name" value="BETA-LACTAMASE-RELATED"/>
    <property type="match status" value="1"/>
</dbReference>
<dbReference type="Proteomes" id="UP000257607">
    <property type="component" value="Chromosome"/>
</dbReference>
<dbReference type="InterPro" id="IPR012338">
    <property type="entry name" value="Beta-lactam/transpept-like"/>
</dbReference>
<evidence type="ECO:0000313" key="3">
    <source>
        <dbReference type="EMBL" id="AXN35701.1"/>
    </source>
</evidence>
<dbReference type="EMBL" id="CP031003">
    <property type="protein sequence ID" value="AXN35701.1"/>
    <property type="molecule type" value="Genomic_DNA"/>
</dbReference>
<protein>
    <submittedName>
        <fullName evidence="3">Class A beta-lactamase-related serine hydrolase</fullName>
    </submittedName>
</protein>